<comment type="caution">
    <text evidence="2">The sequence shown here is derived from an EMBL/GenBank/DDBJ whole genome shotgun (WGS) entry which is preliminary data.</text>
</comment>
<evidence type="ECO:0000313" key="2">
    <source>
        <dbReference type="EMBL" id="KRK12210.1"/>
    </source>
</evidence>
<dbReference type="EMBL" id="AZCT01000009">
    <property type="protein sequence ID" value="KRK12210.1"/>
    <property type="molecule type" value="Genomic_DNA"/>
</dbReference>
<name>A0A0R1EZ43_LACZE</name>
<dbReference type="Proteomes" id="UP000051984">
    <property type="component" value="Unassembled WGS sequence"/>
</dbReference>
<gene>
    <name evidence="2" type="ORF">FD51_GL002966</name>
</gene>
<dbReference type="AntiFam" id="ANF00266">
    <property type="entry name" value="DNA repeat translations related to WP_020751851.1"/>
</dbReference>
<feature type="region of interest" description="Disordered" evidence="1">
    <location>
        <begin position="1"/>
        <end position="26"/>
    </location>
</feature>
<evidence type="ECO:0000256" key="1">
    <source>
        <dbReference type="SAM" id="MobiDB-lite"/>
    </source>
</evidence>
<dbReference type="AlphaFoldDB" id="A0A0R1EZ43"/>
<feature type="compositionally biased region" description="Basic and acidic residues" evidence="1">
    <location>
        <begin position="1"/>
        <end position="10"/>
    </location>
</feature>
<reference evidence="2 3" key="1">
    <citation type="journal article" date="2015" name="Genome Announc.">
        <title>Expanding the biotechnology potential of lactobacilli through comparative genomics of 213 strains and associated genera.</title>
        <authorList>
            <person name="Sun Z."/>
            <person name="Harris H.M."/>
            <person name="McCann A."/>
            <person name="Guo C."/>
            <person name="Argimon S."/>
            <person name="Zhang W."/>
            <person name="Yang X."/>
            <person name="Jeffery I.B."/>
            <person name="Cooney J.C."/>
            <person name="Kagawa T.F."/>
            <person name="Liu W."/>
            <person name="Song Y."/>
            <person name="Salvetti E."/>
            <person name="Wrobel A."/>
            <person name="Rasinkangas P."/>
            <person name="Parkhill J."/>
            <person name="Rea M.C."/>
            <person name="O'Sullivan O."/>
            <person name="Ritari J."/>
            <person name="Douillard F.P."/>
            <person name="Paul Ross R."/>
            <person name="Yang R."/>
            <person name="Briner A.E."/>
            <person name="Felis G.E."/>
            <person name="de Vos W.M."/>
            <person name="Barrangou R."/>
            <person name="Klaenhammer T.R."/>
            <person name="Caufield P.W."/>
            <person name="Cui Y."/>
            <person name="Zhang H."/>
            <person name="O'Toole P.W."/>
        </authorList>
    </citation>
    <scope>NUCLEOTIDE SEQUENCE [LARGE SCALE GENOMIC DNA]</scope>
    <source>
        <strain evidence="2 3">DSM 20178</strain>
    </source>
</reference>
<sequence>MQKPACKDLGRNGQSPTITPKAAYTPASTRIGSRLGGVKMFKWLHRRKQPQTPIESTPVKSVNADEAAQADEWEEVPNYLEVDPANELTASLIAAAVTADTAPDAKLVLKHLYVENPEAKRVGLIASAIAAGDGHGHYVVKSIKKKVD</sequence>
<organism evidence="2 3">
    <name type="scientific">Lacticaseibacillus zeae DSM 20178 = KCTC 3804</name>
    <dbReference type="NCBI Taxonomy" id="1423816"/>
    <lineage>
        <taxon>Bacteria</taxon>
        <taxon>Bacillati</taxon>
        <taxon>Bacillota</taxon>
        <taxon>Bacilli</taxon>
        <taxon>Lactobacillales</taxon>
        <taxon>Lactobacillaceae</taxon>
        <taxon>Lacticaseibacillus</taxon>
    </lineage>
</organism>
<proteinExistence type="predicted"/>
<dbReference type="NCBIfam" id="NF040509">
    <property type="entry name" value="Lacto_palin_RPT"/>
    <property type="match status" value="1"/>
</dbReference>
<feature type="region of interest" description="Disordered" evidence="1">
    <location>
        <begin position="47"/>
        <end position="70"/>
    </location>
</feature>
<feature type="compositionally biased region" description="Polar residues" evidence="1">
    <location>
        <begin position="50"/>
        <end position="60"/>
    </location>
</feature>
<accession>A0A0R1EZ43</accession>
<dbReference type="eggNOG" id="ENOG50337QZ">
    <property type="taxonomic scope" value="Bacteria"/>
</dbReference>
<dbReference type="PATRIC" id="fig|1423816.3.peg.3082"/>
<protein>
    <submittedName>
        <fullName evidence="2">Uncharacterized protein</fullName>
    </submittedName>
</protein>
<evidence type="ECO:0000313" key="3">
    <source>
        <dbReference type="Proteomes" id="UP000051984"/>
    </source>
</evidence>